<reference evidence="2" key="3">
    <citation type="submission" date="2020-12" db="UniProtKB">
        <authorList>
            <consortium name="EnsemblPlants"/>
        </authorList>
    </citation>
    <scope>IDENTIFICATION</scope>
</reference>
<protein>
    <submittedName>
        <fullName evidence="1 2">Uncharacterized protein</fullName>
    </submittedName>
</protein>
<evidence type="ECO:0000313" key="3">
    <source>
        <dbReference type="Proteomes" id="UP000006727"/>
    </source>
</evidence>
<gene>
    <name evidence="1" type="ORF">PHYPA_028055</name>
</gene>
<reference evidence="1 3" key="2">
    <citation type="journal article" date="2018" name="Plant J.">
        <title>The Physcomitrella patens chromosome-scale assembly reveals moss genome structure and evolution.</title>
        <authorList>
            <person name="Lang D."/>
            <person name="Ullrich K.K."/>
            <person name="Murat F."/>
            <person name="Fuchs J."/>
            <person name="Jenkins J."/>
            <person name="Haas F.B."/>
            <person name="Piednoel M."/>
            <person name="Gundlach H."/>
            <person name="Van Bel M."/>
            <person name="Meyberg R."/>
            <person name="Vives C."/>
            <person name="Morata J."/>
            <person name="Symeonidi A."/>
            <person name="Hiss M."/>
            <person name="Muchero W."/>
            <person name="Kamisugi Y."/>
            <person name="Saleh O."/>
            <person name="Blanc G."/>
            <person name="Decker E.L."/>
            <person name="van Gessel N."/>
            <person name="Grimwood J."/>
            <person name="Hayes R.D."/>
            <person name="Graham S.W."/>
            <person name="Gunter L.E."/>
            <person name="McDaniel S.F."/>
            <person name="Hoernstein S.N.W."/>
            <person name="Larsson A."/>
            <person name="Li F.W."/>
            <person name="Perroud P.F."/>
            <person name="Phillips J."/>
            <person name="Ranjan P."/>
            <person name="Rokshar D.S."/>
            <person name="Rothfels C.J."/>
            <person name="Schneider L."/>
            <person name="Shu S."/>
            <person name="Stevenson D.W."/>
            <person name="Thummler F."/>
            <person name="Tillich M."/>
            <person name="Villarreal Aguilar J.C."/>
            <person name="Widiez T."/>
            <person name="Wong G.K."/>
            <person name="Wymore A."/>
            <person name="Zhang Y."/>
            <person name="Zimmer A.D."/>
            <person name="Quatrano R.S."/>
            <person name="Mayer K.F.X."/>
            <person name="Goodstein D."/>
            <person name="Casacuberta J.M."/>
            <person name="Vandepoele K."/>
            <person name="Reski R."/>
            <person name="Cuming A.C."/>
            <person name="Tuskan G.A."/>
            <person name="Maumus F."/>
            <person name="Salse J."/>
            <person name="Schmutz J."/>
            <person name="Rensing S.A."/>
        </authorList>
    </citation>
    <scope>NUCLEOTIDE SEQUENCE [LARGE SCALE GENOMIC DNA]</scope>
    <source>
        <strain evidence="2 3">cv. Gransden 2004</strain>
    </source>
</reference>
<organism evidence="1">
    <name type="scientific">Physcomitrium patens</name>
    <name type="common">Spreading-leaved earth moss</name>
    <name type="synonym">Physcomitrella patens</name>
    <dbReference type="NCBI Taxonomy" id="3218"/>
    <lineage>
        <taxon>Eukaryota</taxon>
        <taxon>Viridiplantae</taxon>
        <taxon>Streptophyta</taxon>
        <taxon>Embryophyta</taxon>
        <taxon>Bryophyta</taxon>
        <taxon>Bryophytina</taxon>
        <taxon>Bryopsida</taxon>
        <taxon>Funariidae</taxon>
        <taxon>Funariales</taxon>
        <taxon>Funariaceae</taxon>
        <taxon>Physcomitrium</taxon>
    </lineage>
</organism>
<dbReference type="EnsemblPlants" id="Pp3c23_14080V3.2">
    <property type="protein sequence ID" value="PAC:32949116.CDS.1"/>
    <property type="gene ID" value="Pp3c23_14080"/>
</dbReference>
<proteinExistence type="predicted"/>
<sequence length="120" mass="12747">MWVLIHPFIWLHPEERAGTRRCTRPRDARLNGAANAAGAQRGLANTSPRRHQSIAVACASAALAVAPMSRRSLPPLHLHCSSIIPSPLAGAGAGAGLYWLPSPLPSELSFSESHCKSLVP</sequence>
<keyword evidence="3" id="KW-1185">Reference proteome</keyword>
<dbReference type="EMBL" id="ABEU02000023">
    <property type="protein sequence ID" value="PNR29362.1"/>
    <property type="molecule type" value="Genomic_DNA"/>
</dbReference>
<dbReference type="EnsemblPlants" id="Pp3c23_14080V3.1">
    <property type="protein sequence ID" value="PAC:32949115.CDS.1"/>
    <property type="gene ID" value="Pp3c23_14080"/>
</dbReference>
<name>A0A2K1IJB9_PHYPA</name>
<dbReference type="PaxDb" id="3218-PP1S379_17V6.1"/>
<evidence type="ECO:0000313" key="1">
    <source>
        <dbReference type="EMBL" id="PNR29362.1"/>
    </source>
</evidence>
<dbReference type="Proteomes" id="UP000006727">
    <property type="component" value="Chromosome 23"/>
</dbReference>
<dbReference type="Gramene" id="Pp3c23_14080V3.1">
    <property type="protein sequence ID" value="PAC:32949115.CDS.1"/>
    <property type="gene ID" value="Pp3c23_14080"/>
</dbReference>
<dbReference type="AlphaFoldDB" id="A0A2K1IJB9"/>
<dbReference type="InParanoid" id="A0A2K1IJB9"/>
<evidence type="ECO:0000313" key="2">
    <source>
        <dbReference type="EnsemblPlants" id="PAC:32949115.CDS.1"/>
    </source>
</evidence>
<dbReference type="Gramene" id="Pp3c23_14080V3.2">
    <property type="protein sequence ID" value="PAC:32949116.CDS.1"/>
    <property type="gene ID" value="Pp3c23_14080"/>
</dbReference>
<accession>A0A2K1IJB9</accession>
<reference evidence="1 3" key="1">
    <citation type="journal article" date="2008" name="Science">
        <title>The Physcomitrella genome reveals evolutionary insights into the conquest of land by plants.</title>
        <authorList>
            <person name="Rensing S."/>
            <person name="Lang D."/>
            <person name="Zimmer A."/>
            <person name="Terry A."/>
            <person name="Salamov A."/>
            <person name="Shapiro H."/>
            <person name="Nishiyama T."/>
            <person name="Perroud P.-F."/>
            <person name="Lindquist E."/>
            <person name="Kamisugi Y."/>
            <person name="Tanahashi T."/>
            <person name="Sakakibara K."/>
            <person name="Fujita T."/>
            <person name="Oishi K."/>
            <person name="Shin-I T."/>
            <person name="Kuroki Y."/>
            <person name="Toyoda A."/>
            <person name="Suzuki Y."/>
            <person name="Hashimoto A."/>
            <person name="Yamaguchi K."/>
            <person name="Sugano A."/>
            <person name="Kohara Y."/>
            <person name="Fujiyama A."/>
            <person name="Anterola A."/>
            <person name="Aoki S."/>
            <person name="Ashton N."/>
            <person name="Barbazuk W.B."/>
            <person name="Barker E."/>
            <person name="Bennetzen J."/>
            <person name="Bezanilla M."/>
            <person name="Blankenship R."/>
            <person name="Cho S.H."/>
            <person name="Dutcher S."/>
            <person name="Estelle M."/>
            <person name="Fawcett J.A."/>
            <person name="Gundlach H."/>
            <person name="Hanada K."/>
            <person name="Heyl A."/>
            <person name="Hicks K.A."/>
            <person name="Hugh J."/>
            <person name="Lohr M."/>
            <person name="Mayer K."/>
            <person name="Melkozernov A."/>
            <person name="Murata T."/>
            <person name="Nelson D."/>
            <person name="Pils B."/>
            <person name="Prigge M."/>
            <person name="Reiss B."/>
            <person name="Renner T."/>
            <person name="Rombauts S."/>
            <person name="Rushton P."/>
            <person name="Sanderfoot A."/>
            <person name="Schween G."/>
            <person name="Shiu S.-H."/>
            <person name="Stueber K."/>
            <person name="Theodoulou F.L."/>
            <person name="Tu H."/>
            <person name="Van de Peer Y."/>
            <person name="Verrier P.J."/>
            <person name="Waters E."/>
            <person name="Wood A."/>
            <person name="Yang L."/>
            <person name="Cove D."/>
            <person name="Cuming A."/>
            <person name="Hasebe M."/>
            <person name="Lucas S."/>
            <person name="Mishler D.B."/>
            <person name="Reski R."/>
            <person name="Grigoriev I."/>
            <person name="Quatrano R.S."/>
            <person name="Boore J.L."/>
        </authorList>
    </citation>
    <scope>NUCLEOTIDE SEQUENCE [LARGE SCALE GENOMIC DNA]</scope>
    <source>
        <strain evidence="2 3">cv. Gransden 2004</strain>
    </source>
</reference>